<dbReference type="RefSeq" id="WP_187754632.1">
    <property type="nucleotide sequence ID" value="NZ_JABURY010000006.1"/>
</dbReference>
<protein>
    <submittedName>
        <fullName evidence="1">Uncharacterized protein</fullName>
    </submittedName>
</protein>
<dbReference type="SUPFAM" id="SSF161070">
    <property type="entry name" value="SNF-like"/>
    <property type="match status" value="1"/>
</dbReference>
<keyword evidence="2" id="KW-1185">Reference proteome</keyword>
<evidence type="ECO:0000313" key="1">
    <source>
        <dbReference type="EMBL" id="MBC9130191.1"/>
    </source>
</evidence>
<sequence length="56" mass="6561">MLIIGMPILVLEWLIDRRGQKQPIHTMEDVAVSEGYLKSWCYRFFLILIFYSVIGG</sequence>
<dbReference type="EMBL" id="JABURY010000006">
    <property type="protein sequence ID" value="MBC9130191.1"/>
    <property type="molecule type" value="Genomic_DNA"/>
</dbReference>
<gene>
    <name evidence="1" type="ORF">FcAc13_02580</name>
</gene>
<name>A0ABR7QVD7_9GAMM</name>
<accession>A0ABR7QVD7</accession>
<reference evidence="1 2" key="1">
    <citation type="submission" date="2020-06" db="EMBL/GenBank/DDBJ databases">
        <title>Frischella cerana isolated from Apis cerana gut homogenate.</title>
        <authorList>
            <person name="Wolter L.A."/>
            <person name="Suenami S."/>
            <person name="Miyazaki R."/>
        </authorList>
    </citation>
    <scope>NUCLEOTIDE SEQUENCE [LARGE SCALE GENOMIC DNA]</scope>
    <source>
        <strain evidence="1 2">Ac13</strain>
    </source>
</reference>
<organism evidence="1 2">
    <name type="scientific">Frischella japonica</name>
    <dbReference type="NCBI Taxonomy" id="2741544"/>
    <lineage>
        <taxon>Bacteria</taxon>
        <taxon>Pseudomonadati</taxon>
        <taxon>Pseudomonadota</taxon>
        <taxon>Gammaproteobacteria</taxon>
        <taxon>Orbales</taxon>
        <taxon>Orbaceae</taxon>
        <taxon>Frischella</taxon>
    </lineage>
</organism>
<dbReference type="Proteomes" id="UP000651208">
    <property type="component" value="Unassembled WGS sequence"/>
</dbReference>
<comment type="caution">
    <text evidence="1">The sequence shown here is derived from an EMBL/GenBank/DDBJ whole genome shotgun (WGS) entry which is preliminary data.</text>
</comment>
<proteinExistence type="predicted"/>
<evidence type="ECO:0000313" key="2">
    <source>
        <dbReference type="Proteomes" id="UP000651208"/>
    </source>
</evidence>
<dbReference type="InterPro" id="IPR037272">
    <property type="entry name" value="SNS_sf"/>
</dbReference>